<proteinExistence type="predicted"/>
<dbReference type="Gene3D" id="3.90.1300.10">
    <property type="entry name" value="Amidase signature (AS) domain"/>
    <property type="match status" value="1"/>
</dbReference>
<sequence>GESALIASGGSVLGLGNDVLGSLRIPAHFTGIFGHKATGGITAILEIALGIYGFL</sequence>
<evidence type="ECO:0000313" key="3">
    <source>
        <dbReference type="Proteomes" id="UP000499080"/>
    </source>
</evidence>
<name>A0A4Y2WN95_ARAVE</name>
<dbReference type="OrthoDB" id="6428749at2759"/>
<dbReference type="EMBL" id="BGPR01063831">
    <property type="protein sequence ID" value="GBO38973.1"/>
    <property type="molecule type" value="Genomic_DNA"/>
</dbReference>
<accession>A0A4Y2WN95</accession>
<dbReference type="PANTHER" id="PTHR43372">
    <property type="entry name" value="FATTY-ACID AMIDE HYDROLASE"/>
    <property type="match status" value="1"/>
</dbReference>
<dbReference type="AlphaFoldDB" id="A0A4Y2WN95"/>
<evidence type="ECO:0000259" key="1">
    <source>
        <dbReference type="Pfam" id="PF01425"/>
    </source>
</evidence>
<dbReference type="SUPFAM" id="SSF75304">
    <property type="entry name" value="Amidase signature (AS) enzymes"/>
    <property type="match status" value="1"/>
</dbReference>
<feature type="non-terminal residue" evidence="2">
    <location>
        <position position="1"/>
    </location>
</feature>
<dbReference type="InterPro" id="IPR052739">
    <property type="entry name" value="FAAH2"/>
</dbReference>
<dbReference type="GO" id="GO:0012505">
    <property type="term" value="C:endomembrane system"/>
    <property type="evidence" value="ECO:0007669"/>
    <property type="project" value="TreeGrafter"/>
</dbReference>
<dbReference type="InterPro" id="IPR036928">
    <property type="entry name" value="AS_sf"/>
</dbReference>
<reference evidence="2 3" key="1">
    <citation type="journal article" date="2019" name="Sci. Rep.">
        <title>Orb-weaving spider Araneus ventricosus genome elucidates the spidroin gene catalogue.</title>
        <authorList>
            <person name="Kono N."/>
            <person name="Nakamura H."/>
            <person name="Ohtoshi R."/>
            <person name="Moran D.A.P."/>
            <person name="Shinohara A."/>
            <person name="Yoshida Y."/>
            <person name="Fujiwara M."/>
            <person name="Mori M."/>
            <person name="Tomita M."/>
            <person name="Arakawa K."/>
        </authorList>
    </citation>
    <scope>NUCLEOTIDE SEQUENCE [LARGE SCALE GENOMIC DNA]</scope>
</reference>
<feature type="domain" description="Amidase" evidence="1">
    <location>
        <begin position="1"/>
        <end position="40"/>
    </location>
</feature>
<organism evidence="2 3">
    <name type="scientific">Araneus ventricosus</name>
    <name type="common">Orbweaver spider</name>
    <name type="synonym">Epeira ventricosa</name>
    <dbReference type="NCBI Taxonomy" id="182803"/>
    <lineage>
        <taxon>Eukaryota</taxon>
        <taxon>Metazoa</taxon>
        <taxon>Ecdysozoa</taxon>
        <taxon>Arthropoda</taxon>
        <taxon>Chelicerata</taxon>
        <taxon>Arachnida</taxon>
        <taxon>Araneae</taxon>
        <taxon>Araneomorphae</taxon>
        <taxon>Entelegynae</taxon>
        <taxon>Araneoidea</taxon>
        <taxon>Araneidae</taxon>
        <taxon>Araneus</taxon>
    </lineage>
</organism>
<comment type="caution">
    <text evidence="2">The sequence shown here is derived from an EMBL/GenBank/DDBJ whole genome shotgun (WGS) entry which is preliminary data.</text>
</comment>
<keyword evidence="3" id="KW-1185">Reference proteome</keyword>
<gene>
    <name evidence="2" type="ORF">AVEN_168939_1</name>
</gene>
<dbReference type="Proteomes" id="UP000499080">
    <property type="component" value="Unassembled WGS sequence"/>
</dbReference>
<dbReference type="PANTHER" id="PTHR43372:SF4">
    <property type="entry name" value="FATTY-ACID AMIDE HYDROLASE 2"/>
    <property type="match status" value="1"/>
</dbReference>
<evidence type="ECO:0000313" key="2">
    <source>
        <dbReference type="EMBL" id="GBO38973.1"/>
    </source>
</evidence>
<protein>
    <recommendedName>
        <fullName evidence="1">Amidase domain-containing protein</fullName>
    </recommendedName>
</protein>
<dbReference type="Pfam" id="PF01425">
    <property type="entry name" value="Amidase"/>
    <property type="match status" value="1"/>
</dbReference>
<dbReference type="InterPro" id="IPR023631">
    <property type="entry name" value="Amidase_dom"/>
</dbReference>